<reference evidence="1 2" key="1">
    <citation type="submission" date="2015-10" db="EMBL/GenBank/DDBJ databases">
        <title>Draft genome sequence of Thermococcus celericrescens strain DSM 17994.</title>
        <authorList>
            <person name="Hong S.-J."/>
            <person name="Park C.-E."/>
            <person name="Shin J.-H."/>
        </authorList>
    </citation>
    <scope>NUCLEOTIDE SEQUENCE [LARGE SCALE GENOMIC DNA]</scope>
    <source>
        <strain evidence="1 2">DSM 17994</strain>
    </source>
</reference>
<proteinExistence type="predicted"/>
<keyword evidence="2" id="KW-1185">Reference proteome</keyword>
<dbReference type="SUPFAM" id="SSF46785">
    <property type="entry name" value="Winged helix' DNA-binding domain"/>
    <property type="match status" value="1"/>
</dbReference>
<dbReference type="EMBL" id="LLYW01000005">
    <property type="protein sequence ID" value="KUH34409.1"/>
    <property type="molecule type" value="Genomic_DNA"/>
</dbReference>
<evidence type="ECO:0000313" key="2">
    <source>
        <dbReference type="Proteomes" id="UP000053462"/>
    </source>
</evidence>
<dbReference type="AlphaFoldDB" id="A0A100XZA3"/>
<comment type="caution">
    <text evidence="1">The sequence shown here is derived from an EMBL/GenBank/DDBJ whole genome shotgun (WGS) entry which is preliminary data.</text>
</comment>
<dbReference type="Proteomes" id="UP000053462">
    <property type="component" value="Unassembled WGS sequence"/>
</dbReference>
<accession>A0A100XZA3</accession>
<gene>
    <name evidence="1" type="ORF">APY94_01895</name>
</gene>
<dbReference type="OrthoDB" id="93626at2157"/>
<dbReference type="STRING" id="227598.APY94_01895"/>
<dbReference type="InterPro" id="IPR036390">
    <property type="entry name" value="WH_DNA-bd_sf"/>
</dbReference>
<name>A0A100XZA3_9EURY</name>
<evidence type="ECO:0000313" key="1">
    <source>
        <dbReference type="EMBL" id="KUH34409.1"/>
    </source>
</evidence>
<protein>
    <submittedName>
        <fullName evidence="1">Uncharacterized protein</fullName>
    </submittedName>
</protein>
<organism evidence="1 2">
    <name type="scientific">Thermococcus celericrescens</name>
    <dbReference type="NCBI Taxonomy" id="227598"/>
    <lineage>
        <taxon>Archaea</taxon>
        <taxon>Methanobacteriati</taxon>
        <taxon>Methanobacteriota</taxon>
        <taxon>Thermococci</taxon>
        <taxon>Thermococcales</taxon>
        <taxon>Thermococcaceae</taxon>
        <taxon>Thermococcus</taxon>
    </lineage>
</organism>
<sequence>MRAPILKEKILRELAVKEEVSVKELLARFKVNRPYLYRILRSLESDGAIVLEMGMIRVLDKKSLLYAWGAEKKKIFQVVRGTTYKVRPKKVRDFVVFSGTSALWVLGKVLEPSFGTAYVRKEDFERLKRIGLRREGYPIRFYSYDEDVFNYTRNVREYRLAIIEQVIADALGEGIYTRAIEELLEEIEWKR</sequence>
<dbReference type="RefSeq" id="WP_058938028.1">
    <property type="nucleotide sequence ID" value="NZ_LLYW01000005.1"/>
</dbReference>